<organism evidence="2 3">
    <name type="scientific">Flaviflagellibacter deserti</name>
    <dbReference type="NCBI Taxonomy" id="2267266"/>
    <lineage>
        <taxon>Bacteria</taxon>
        <taxon>Pseudomonadati</taxon>
        <taxon>Pseudomonadota</taxon>
        <taxon>Alphaproteobacteria</taxon>
        <taxon>Hyphomicrobiales</taxon>
        <taxon>Flaviflagellibacter</taxon>
    </lineage>
</organism>
<comment type="caution">
    <text evidence="2">The sequence shown here is derived from an EMBL/GenBank/DDBJ whole genome shotgun (WGS) entry which is preliminary data.</text>
</comment>
<feature type="signal peptide" evidence="1">
    <location>
        <begin position="1"/>
        <end position="23"/>
    </location>
</feature>
<feature type="chain" id="PRO_5045456689" description="LTXXQ motif family protein" evidence="1">
    <location>
        <begin position="24"/>
        <end position="166"/>
    </location>
</feature>
<accession>A0ABV9YWN5</accession>
<dbReference type="EMBL" id="JBHSJF010000001">
    <property type="protein sequence ID" value="MFC5066472.1"/>
    <property type="molecule type" value="Genomic_DNA"/>
</dbReference>
<dbReference type="Proteomes" id="UP001595796">
    <property type="component" value="Unassembled WGS sequence"/>
</dbReference>
<evidence type="ECO:0000256" key="1">
    <source>
        <dbReference type="SAM" id="SignalP"/>
    </source>
</evidence>
<proteinExistence type="predicted"/>
<name>A0ABV9YWN5_9HYPH</name>
<evidence type="ECO:0000313" key="3">
    <source>
        <dbReference type="Proteomes" id="UP001595796"/>
    </source>
</evidence>
<evidence type="ECO:0000313" key="2">
    <source>
        <dbReference type="EMBL" id="MFC5066472.1"/>
    </source>
</evidence>
<dbReference type="RefSeq" id="WP_114955261.1">
    <property type="nucleotide sequence ID" value="NZ_JBHSJF010000001.1"/>
</dbReference>
<gene>
    <name evidence="2" type="ORF">ACFPFW_00410</name>
</gene>
<keyword evidence="1" id="KW-0732">Signal</keyword>
<sequence>MEFRTVRTLCLALALGISLTPVAATALTSDETAKVVTIIEKLQPSRGKVAYDEGEADQWFEDDSAENGLIGKAGFDQQGWKTSFDAVLKGFLASIPQAEIDGLLEQVRTHFRQARNMTPEQRTAALNLYDEQVAIIRALREEGRAYADTVRPFQDRLRRVVSTNGD</sequence>
<keyword evidence="3" id="KW-1185">Reference proteome</keyword>
<evidence type="ECO:0008006" key="4">
    <source>
        <dbReference type="Google" id="ProtNLM"/>
    </source>
</evidence>
<reference evidence="3" key="1">
    <citation type="journal article" date="2019" name="Int. J. Syst. Evol. Microbiol.">
        <title>The Global Catalogue of Microorganisms (GCM) 10K type strain sequencing project: providing services to taxonomists for standard genome sequencing and annotation.</title>
        <authorList>
            <consortium name="The Broad Institute Genomics Platform"/>
            <consortium name="The Broad Institute Genome Sequencing Center for Infectious Disease"/>
            <person name="Wu L."/>
            <person name="Ma J."/>
        </authorList>
    </citation>
    <scope>NUCLEOTIDE SEQUENCE [LARGE SCALE GENOMIC DNA]</scope>
    <source>
        <strain evidence="3">CGMCC 1.16444</strain>
    </source>
</reference>
<protein>
    <recommendedName>
        <fullName evidence="4">LTXXQ motif family protein</fullName>
    </recommendedName>
</protein>